<organism evidence="2 3">
    <name type="scientific">Rangifer tarandus platyrhynchus</name>
    <name type="common">Svalbard reindeer</name>
    <dbReference type="NCBI Taxonomy" id="3082113"/>
    <lineage>
        <taxon>Eukaryota</taxon>
        <taxon>Metazoa</taxon>
        <taxon>Chordata</taxon>
        <taxon>Craniata</taxon>
        <taxon>Vertebrata</taxon>
        <taxon>Euteleostomi</taxon>
        <taxon>Mammalia</taxon>
        <taxon>Eutheria</taxon>
        <taxon>Laurasiatheria</taxon>
        <taxon>Artiodactyla</taxon>
        <taxon>Ruminantia</taxon>
        <taxon>Pecora</taxon>
        <taxon>Cervidae</taxon>
        <taxon>Odocoileinae</taxon>
        <taxon>Rangifer</taxon>
    </lineage>
</organism>
<feature type="compositionally biased region" description="Gly residues" evidence="1">
    <location>
        <begin position="89"/>
        <end position="104"/>
    </location>
</feature>
<accession>A0ABN9A0A9</accession>
<evidence type="ECO:0000313" key="2">
    <source>
        <dbReference type="EMBL" id="CAI9179692.1"/>
    </source>
</evidence>
<reference evidence="2" key="1">
    <citation type="submission" date="2023-04" db="EMBL/GenBank/DDBJ databases">
        <authorList>
            <consortium name="ELIXIR-Norway"/>
        </authorList>
    </citation>
    <scope>NUCLEOTIDE SEQUENCE [LARGE SCALE GENOMIC DNA]</scope>
</reference>
<feature type="region of interest" description="Disordered" evidence="1">
    <location>
        <begin position="143"/>
        <end position="203"/>
    </location>
</feature>
<dbReference type="Proteomes" id="UP001176941">
    <property type="component" value="Chromosome 9"/>
</dbReference>
<dbReference type="EMBL" id="OX459945">
    <property type="protein sequence ID" value="CAI9179692.1"/>
    <property type="molecule type" value="Genomic_DNA"/>
</dbReference>
<name>A0ABN9A0A9_RANTA</name>
<gene>
    <name evidence="2" type="ORF">MRATA1EN1_LOCUS28654</name>
</gene>
<keyword evidence="3" id="KW-1185">Reference proteome</keyword>
<evidence type="ECO:0000313" key="3">
    <source>
        <dbReference type="Proteomes" id="UP001176941"/>
    </source>
</evidence>
<evidence type="ECO:0000256" key="1">
    <source>
        <dbReference type="SAM" id="MobiDB-lite"/>
    </source>
</evidence>
<sequence>MSLRSGGGEKRKASGSGASNQVRVEDREGGGAPGPGPGGRRKRAGSCPEVGVCIWVCRAAVGEGAAHPGVLREGPTRGRVPQLDAARGQEGGRSPGSLRRGGGKWLSAPGAGCGGDRARRPQCRAAGLPCGARAQSRSSTYLRGWKWAGMGRNTVPEVKPPTPSPGAGDVPEGNHSPLYRPPSPSPSAFRPSRPLPSLPLLSR</sequence>
<protein>
    <submittedName>
        <fullName evidence="2">Uncharacterized protein</fullName>
    </submittedName>
</protein>
<feature type="region of interest" description="Disordered" evidence="1">
    <location>
        <begin position="1"/>
        <end position="46"/>
    </location>
</feature>
<feature type="region of interest" description="Disordered" evidence="1">
    <location>
        <begin position="65"/>
        <end position="120"/>
    </location>
</feature>
<proteinExistence type="predicted"/>